<keyword evidence="2" id="KW-1185">Reference proteome</keyword>
<name>A0A127QIN5_9BURK</name>
<organism evidence="1 2">
    <name type="scientific">Collimonas arenae</name>
    <dbReference type="NCBI Taxonomy" id="279058"/>
    <lineage>
        <taxon>Bacteria</taxon>
        <taxon>Pseudomonadati</taxon>
        <taxon>Pseudomonadota</taxon>
        <taxon>Betaproteobacteria</taxon>
        <taxon>Burkholderiales</taxon>
        <taxon>Oxalobacteraceae</taxon>
        <taxon>Collimonas</taxon>
    </lineage>
</organism>
<dbReference type="Proteomes" id="UP000071778">
    <property type="component" value="Chromosome"/>
</dbReference>
<reference evidence="1 2" key="1">
    <citation type="submission" date="2015-11" db="EMBL/GenBank/DDBJ databases">
        <title>Exploring the genomic traits of fungus-feeding bacterial genus Collimonas.</title>
        <authorList>
            <person name="Song C."/>
            <person name="Schmidt R."/>
            <person name="de Jager V."/>
            <person name="Krzyzanowska D."/>
            <person name="Jongedijk E."/>
            <person name="Cankar K."/>
            <person name="Beekwilder J."/>
            <person name="van Veen A."/>
            <person name="de Boer W."/>
            <person name="van Veen J.A."/>
            <person name="Garbeva P."/>
        </authorList>
    </citation>
    <scope>NUCLEOTIDE SEQUENCE [LARGE SCALE GENOMIC DNA]</scope>
    <source>
        <strain evidence="1 2">Ter282</strain>
    </source>
</reference>
<protein>
    <submittedName>
        <fullName evidence="1">Uncharacterized protein</fullName>
    </submittedName>
</protein>
<dbReference type="AlphaFoldDB" id="A0A127QIN5"/>
<accession>A0A127QIN5</accession>
<dbReference type="EMBL" id="CP013235">
    <property type="protein sequence ID" value="AMP09665.1"/>
    <property type="molecule type" value="Genomic_DNA"/>
</dbReference>
<evidence type="ECO:0000313" key="2">
    <source>
        <dbReference type="Proteomes" id="UP000071778"/>
    </source>
</evidence>
<evidence type="ECO:0000313" key="1">
    <source>
        <dbReference type="EMBL" id="AMP09665.1"/>
    </source>
</evidence>
<dbReference type="PATRIC" id="fig|279058.18.peg.1868"/>
<sequence length="149" mass="16025">MTLALATAASPAVAADYVDAIHYPSNEQGWDVFFDLEARLAGDFNDVCGDTFCEGEYSNLQALRYRCSVRQADSMMGQCVWIFAGGNAEINEATGKVVVDARTWACRTPLAPNTPLASFYSALSGNNPIDAQLPGTSTTIYQGLTDCLH</sequence>
<gene>
    <name evidence="1" type="ORF">CAter282_1897</name>
</gene>
<proteinExistence type="predicted"/>